<dbReference type="AlphaFoldDB" id="A0AAE5YTU4"/>
<evidence type="ECO:0000256" key="4">
    <source>
        <dbReference type="ARBA" id="ARBA00022723"/>
    </source>
</evidence>
<dbReference type="GO" id="GO:0009055">
    <property type="term" value="F:electron transfer activity"/>
    <property type="evidence" value="ECO:0007669"/>
    <property type="project" value="InterPro"/>
</dbReference>
<feature type="region of interest" description="Disordered" evidence="9">
    <location>
        <begin position="20"/>
        <end position="43"/>
    </location>
</feature>
<evidence type="ECO:0000256" key="5">
    <source>
        <dbReference type="ARBA" id="ARBA00022729"/>
    </source>
</evidence>
<dbReference type="InterPro" id="IPR018391">
    <property type="entry name" value="PQQ_b-propeller_rpt"/>
</dbReference>
<dbReference type="InterPro" id="IPR011047">
    <property type="entry name" value="Quinoprotein_ADH-like_sf"/>
</dbReference>
<feature type="region of interest" description="Disordered" evidence="9">
    <location>
        <begin position="96"/>
        <end position="126"/>
    </location>
</feature>
<evidence type="ECO:0000256" key="8">
    <source>
        <dbReference type="PROSITE-ProRule" id="PRU00433"/>
    </source>
</evidence>
<evidence type="ECO:0000256" key="1">
    <source>
        <dbReference type="ARBA" id="ARBA00001931"/>
    </source>
</evidence>
<dbReference type="PROSITE" id="PS51007">
    <property type="entry name" value="CYTC"/>
    <property type="match status" value="1"/>
</dbReference>
<dbReference type="Pfam" id="PF13360">
    <property type="entry name" value="PQQ_2"/>
    <property type="match status" value="1"/>
</dbReference>
<evidence type="ECO:0000256" key="6">
    <source>
        <dbReference type="ARBA" id="ARBA00023002"/>
    </source>
</evidence>
<keyword evidence="6" id="KW-0560">Oxidoreductase</keyword>
<dbReference type="EMBL" id="VBRC01000005">
    <property type="protein sequence ID" value="TLK27989.1"/>
    <property type="molecule type" value="Genomic_DNA"/>
</dbReference>
<dbReference type="KEGG" id="dmb:E5F05_13835"/>
<dbReference type="InterPro" id="IPR002372">
    <property type="entry name" value="PQQ_rpt_dom"/>
</dbReference>
<dbReference type="SUPFAM" id="SSF50998">
    <property type="entry name" value="Quinoprotein alcohol dehydrogenase-like"/>
    <property type="match status" value="1"/>
</dbReference>
<organism evidence="11">
    <name type="scientific">Deinococcus metallilatus</name>
    <dbReference type="NCBI Taxonomy" id="1211322"/>
    <lineage>
        <taxon>Bacteria</taxon>
        <taxon>Thermotogati</taxon>
        <taxon>Deinococcota</taxon>
        <taxon>Deinococci</taxon>
        <taxon>Deinococcales</taxon>
        <taxon>Deinococcaceae</taxon>
        <taxon>Deinococcus</taxon>
    </lineage>
</organism>
<keyword evidence="4 8" id="KW-0479">Metal-binding</keyword>
<accession>A0AAE5YTU4</accession>
<dbReference type="Proteomes" id="UP000308000">
    <property type="component" value="Unassembled WGS sequence"/>
</dbReference>
<dbReference type="SUPFAM" id="SSF46626">
    <property type="entry name" value="Cytochrome c"/>
    <property type="match status" value="1"/>
</dbReference>
<evidence type="ECO:0000313" key="12">
    <source>
        <dbReference type="EMBL" id="TLK27989.1"/>
    </source>
</evidence>
<dbReference type="Pfam" id="PF01011">
    <property type="entry name" value="PQQ"/>
    <property type="match status" value="1"/>
</dbReference>
<feature type="domain" description="Cytochrome c" evidence="10">
    <location>
        <begin position="128"/>
        <end position="208"/>
    </location>
</feature>
<dbReference type="GO" id="GO:0016491">
    <property type="term" value="F:oxidoreductase activity"/>
    <property type="evidence" value="ECO:0007669"/>
    <property type="project" value="UniProtKB-KW"/>
</dbReference>
<evidence type="ECO:0000256" key="2">
    <source>
        <dbReference type="ARBA" id="ARBA00008156"/>
    </source>
</evidence>
<reference evidence="12 13" key="2">
    <citation type="submission" date="2019-04" db="EMBL/GenBank/DDBJ databases">
        <title>Deinococcus metalilatus MA1002 mutant No.5.</title>
        <authorList>
            <person name="Park W."/>
            <person name="Park C."/>
        </authorList>
    </citation>
    <scope>NUCLEOTIDE SEQUENCE [LARGE SCALE GENOMIC DNA]</scope>
    <source>
        <strain evidence="12 13">MA1002-m5</strain>
    </source>
</reference>
<comment type="similarity">
    <text evidence="2">Belongs to the bacterial PQQ dehydrogenase family.</text>
</comment>
<dbReference type="Gene3D" id="1.10.760.10">
    <property type="entry name" value="Cytochrome c-like domain"/>
    <property type="match status" value="1"/>
</dbReference>
<reference evidence="11" key="1">
    <citation type="submission" date="2019-01" db="EMBL/GenBank/DDBJ databases">
        <title>Whole genome sequence of Deinococcus metalilatus.</title>
        <authorList>
            <person name="Park W."/>
            <person name="Park C."/>
        </authorList>
    </citation>
    <scope>NUCLEOTIDE SEQUENCE [LARGE SCALE GENOMIC DNA]</scope>
    <source>
        <strain evidence="11">MA1002</strain>
    </source>
</reference>
<dbReference type="InterPro" id="IPR009056">
    <property type="entry name" value="Cyt_c-like_dom"/>
</dbReference>
<feature type="region of interest" description="Disordered" evidence="9">
    <location>
        <begin position="227"/>
        <end position="252"/>
    </location>
</feature>
<sequence>MLAAVTVPLSCRLSNLHGRSLKSRDKTRLPQWRNRTRTSPPLARRHTLEECMQSDTSRRTGPLILAGGVAVAMLSVALAVRPPTVTQAAAQAAQKPAQAGANSQTPTQTTAQTTAKTAAGNNPPFTAAQVSRGQQVYAGQCQSCHGGNLQGVSGPALAGSGFLQKWANGQHPLADLYEVISKHMPLTAPGSLTQQQYLDVTAYILSKNGYRTSNQALTTAVMSAKLNKPPTEQGNAGKGATGQAQAAQPAPTDLPKVMGTVKQASGNAPSQAELLKNVDADWMMYNGDYRGQRYSALNQITTDNAKNLQVKCVYQLGEIGSFQTGPVVYQGRMYITTPRNTYALKADTCTKLWEYDYTPKGPEPQPANRGVALYDGKLFRGTTDGHLLALDAANGKVLWDNWVADSAKGYFLSAAPIAANGLVFIGEAGADWGANGHVRAFDANTGKPVWTFDVIPTGNQPGADTWKRGAEHGGGSIWTSLTLDPPNDLLYVSIGNPAPDFNGGLRPGDNLYTDSVVVLNAKTGKLAWYAQQVPHDTHDWDTAAAPIVYDLDGGKYMAVANKGGWLYLYDRVTHKLISKQQTTTHLNSDKPVSLTGRRDCPGILGGVEWNGPALDPQQKVLYVNSVDWCATYKIGETRYVEGSLYFGGDATFDPVKDARGWVRAYDATTGNPLWSKKMPTPMISAVTPTAGGVLFTGDQNGDFVALDAKNGDTLYKFRTGGAIAGGVVTYTVDGQQYVAVTSGNASRSIWLTTGSPTIFVFQVPKE</sequence>
<feature type="compositionally biased region" description="Low complexity" evidence="9">
    <location>
        <begin position="96"/>
        <end position="119"/>
    </location>
</feature>
<dbReference type="SMART" id="SM00564">
    <property type="entry name" value="PQQ"/>
    <property type="match status" value="6"/>
</dbReference>
<dbReference type="Gene3D" id="2.140.10.10">
    <property type="entry name" value="Quinoprotein alcohol dehydrogenase-like superfamily"/>
    <property type="match status" value="1"/>
</dbReference>
<keyword evidence="3 8" id="KW-0349">Heme</keyword>
<keyword evidence="5" id="KW-0732">Signal</keyword>
<dbReference type="PANTHER" id="PTHR32303:SF10">
    <property type="entry name" value="OUTER MEMBRANE PROTEIN ASSEMBLY FACTOR BAMB"/>
    <property type="match status" value="1"/>
</dbReference>
<evidence type="ECO:0000256" key="7">
    <source>
        <dbReference type="ARBA" id="ARBA00023004"/>
    </source>
</evidence>
<dbReference type="GO" id="GO:0020037">
    <property type="term" value="F:heme binding"/>
    <property type="evidence" value="ECO:0007669"/>
    <property type="project" value="InterPro"/>
</dbReference>
<dbReference type="Pfam" id="PF13442">
    <property type="entry name" value="Cytochrome_CBB3"/>
    <property type="match status" value="1"/>
</dbReference>
<name>A0AAE5YTU4_9DEIO</name>
<dbReference type="EMBL" id="CP038512">
    <property type="protein sequence ID" value="QBY08930.1"/>
    <property type="molecule type" value="Genomic_DNA"/>
</dbReference>
<dbReference type="PANTHER" id="PTHR32303">
    <property type="entry name" value="QUINOPROTEIN ALCOHOL DEHYDROGENASE (CYTOCHROME C)"/>
    <property type="match status" value="1"/>
</dbReference>
<keyword evidence="7 8" id="KW-0408">Iron</keyword>
<evidence type="ECO:0000256" key="3">
    <source>
        <dbReference type="ARBA" id="ARBA00022617"/>
    </source>
</evidence>
<proteinExistence type="inferred from homology"/>
<comment type="cofactor">
    <cofactor evidence="1">
        <name>pyrroloquinoline quinone</name>
        <dbReference type="ChEBI" id="CHEBI:58442"/>
    </cofactor>
</comment>
<dbReference type="GO" id="GO:0046872">
    <property type="term" value="F:metal ion binding"/>
    <property type="evidence" value="ECO:0007669"/>
    <property type="project" value="UniProtKB-KW"/>
</dbReference>
<protein>
    <submittedName>
        <fullName evidence="11">C-type cytochrome</fullName>
    </submittedName>
</protein>
<evidence type="ECO:0000256" key="9">
    <source>
        <dbReference type="SAM" id="MobiDB-lite"/>
    </source>
</evidence>
<evidence type="ECO:0000313" key="13">
    <source>
        <dbReference type="Proteomes" id="UP000308000"/>
    </source>
</evidence>
<feature type="compositionally biased region" description="Low complexity" evidence="9">
    <location>
        <begin position="241"/>
        <end position="250"/>
    </location>
</feature>
<dbReference type="InterPro" id="IPR036909">
    <property type="entry name" value="Cyt_c-like_dom_sf"/>
</dbReference>
<evidence type="ECO:0000313" key="11">
    <source>
        <dbReference type="EMBL" id="QBY08930.1"/>
    </source>
</evidence>
<evidence type="ECO:0000259" key="10">
    <source>
        <dbReference type="PROSITE" id="PS51007"/>
    </source>
</evidence>
<gene>
    <name evidence="11" type="ORF">E5F05_13835</name>
    <name evidence="12" type="ORF">FCS05_08715</name>
</gene>